<gene>
    <name evidence="3" type="ORF">GOMPHAMPRED_006802</name>
</gene>
<feature type="compositionally biased region" description="Polar residues" evidence="1">
    <location>
        <begin position="170"/>
        <end position="179"/>
    </location>
</feature>
<feature type="region of interest" description="Disordered" evidence="1">
    <location>
        <begin position="1"/>
        <end position="23"/>
    </location>
</feature>
<feature type="domain" description="DDHD" evidence="2">
    <location>
        <begin position="617"/>
        <end position="930"/>
    </location>
</feature>
<protein>
    <recommendedName>
        <fullName evidence="2">DDHD domain-containing protein</fullName>
    </recommendedName>
</protein>
<evidence type="ECO:0000313" key="3">
    <source>
        <dbReference type="EMBL" id="CAF9909557.1"/>
    </source>
</evidence>
<dbReference type="OrthoDB" id="431378at2759"/>
<dbReference type="InterPro" id="IPR029058">
    <property type="entry name" value="AB_hydrolase_fold"/>
</dbReference>
<dbReference type="AlphaFoldDB" id="A0A8H3ESN4"/>
<accession>A0A8H3ESN4</accession>
<dbReference type="GO" id="GO:0005737">
    <property type="term" value="C:cytoplasm"/>
    <property type="evidence" value="ECO:0007669"/>
    <property type="project" value="TreeGrafter"/>
</dbReference>
<feature type="region of interest" description="Disordered" evidence="1">
    <location>
        <begin position="792"/>
        <end position="830"/>
    </location>
</feature>
<dbReference type="InterPro" id="IPR055555">
    <property type="entry name" value="PA-PLA1_DUF7131"/>
</dbReference>
<feature type="region of interest" description="Disordered" evidence="1">
    <location>
        <begin position="293"/>
        <end position="350"/>
    </location>
</feature>
<evidence type="ECO:0000256" key="1">
    <source>
        <dbReference type="SAM" id="MobiDB-lite"/>
    </source>
</evidence>
<dbReference type="Pfam" id="PF23465">
    <property type="entry name" value="DUF7131"/>
    <property type="match status" value="1"/>
</dbReference>
<dbReference type="Proteomes" id="UP000664169">
    <property type="component" value="Unassembled WGS sequence"/>
</dbReference>
<feature type="compositionally biased region" description="Basic and acidic residues" evidence="1">
    <location>
        <begin position="377"/>
        <end position="397"/>
    </location>
</feature>
<dbReference type="GO" id="GO:0046872">
    <property type="term" value="F:metal ion binding"/>
    <property type="evidence" value="ECO:0007669"/>
    <property type="project" value="InterPro"/>
</dbReference>
<proteinExistence type="predicted"/>
<feature type="region of interest" description="Disordered" evidence="1">
    <location>
        <begin position="586"/>
        <end position="607"/>
    </location>
</feature>
<dbReference type="Pfam" id="PF23463">
    <property type="entry name" value="WWE_2"/>
    <property type="match status" value="1"/>
</dbReference>
<comment type="caution">
    <text evidence="3">The sequence shown here is derived from an EMBL/GenBank/DDBJ whole genome shotgun (WGS) entry which is preliminary data.</text>
</comment>
<feature type="compositionally biased region" description="Basic and acidic residues" evidence="1">
    <location>
        <begin position="294"/>
        <end position="303"/>
    </location>
</feature>
<feature type="compositionally biased region" description="Low complexity" evidence="1">
    <location>
        <begin position="792"/>
        <end position="803"/>
    </location>
</feature>
<dbReference type="PROSITE" id="PS51043">
    <property type="entry name" value="DDHD"/>
    <property type="match status" value="1"/>
</dbReference>
<dbReference type="Pfam" id="PF02862">
    <property type="entry name" value="DDHD"/>
    <property type="match status" value="1"/>
</dbReference>
<keyword evidence="4" id="KW-1185">Reference proteome</keyword>
<dbReference type="SMART" id="SM01127">
    <property type="entry name" value="DDHD"/>
    <property type="match status" value="1"/>
</dbReference>
<dbReference type="PANTHER" id="PTHR23509">
    <property type="entry name" value="PA-PL1 PHOSPHOLIPASE FAMILY"/>
    <property type="match status" value="1"/>
</dbReference>
<feature type="region of interest" description="Disordered" evidence="1">
    <location>
        <begin position="364"/>
        <end position="397"/>
    </location>
</feature>
<sequence>MDQVPKRKPQALSKKTDKPKPIIQPKKWAPFTARDSRSIEGTLQKLAKEEDIKRNNRISTITGDITDTSSHVQHTFTTFGRQGSLRGTRPDLPQKTSTKVPVNEDFLFDVDIDTRELGPAYWLGPIYEVRRGSWFYNDGASNKPCDENLATQLEEGYLKARPWLYETPVPTRSSSQSKRPLSWKPAETSSKLGATNIKPPRQSSVDAVKTRIKEEEAAAATAANPVSASSKFELSTHRLFGAHMNSVVTYQDENTAWIVTDDFLSRMSTTMYQRFAGGGHFGGIKVVRGFVDTSGKKETKPEDAPVTADLGDGEERGRSTGTHKRAGSRSRERMPPPSINIEKTKESGSDRTRFELERRMTTIIGSPSFEDPAAQEEEARKREENEIQQDYRDHDSDDQGREIEHLVLCTHGIGQRLGLKMESLNFIHDVNVLRKTLKSVYDMSPDLQSLNSDLDKLPKNCRVQVLPIVWRHLLDFPREMLKKDGKEQDLSDADALNQELDYPRLQDITVEGVPAIRNLVEDLFLDILLYQSGYRDHIASIVQRECNRVYKLFIERNPNFKGKISLVGHSLGSAIMFDILCRQKQREKPAGAPPKRHGSRRFTNPPKLKEESNELALDFDVEDFYALGSPIGLFQMIEGRTVVGRRDATVMEANGTVDHIAANESFRKVSGANDPDEPSSASSTISSPKCAQVFNIFHPTDPVAYRVEPLISPAMKALKPQPLPFTKRGLFYAPVAGLSGIGTRVGQSVSGFWSNITTGVASSLLNRSLGLSNDPTLVSAQTRQPLSLSAAAHLAAATNTSSSQEPREQSSKDEEKTQDQEEAGPGLVAHPATLIDSEIETLYSGFQRRRNTLKGSQDPRENLEYLEAEERAKQYRREEAKVRALNSTGRVDFSIQEGLFDISLIGSLASHLSYWADEDVSHFMISQLLARQRVVRK</sequence>
<reference evidence="3" key="1">
    <citation type="submission" date="2021-03" db="EMBL/GenBank/DDBJ databases">
        <authorList>
            <person name="Tagirdzhanova G."/>
        </authorList>
    </citation>
    <scope>NUCLEOTIDE SEQUENCE</scope>
</reference>
<dbReference type="EMBL" id="CAJPDQ010000005">
    <property type="protein sequence ID" value="CAF9909557.1"/>
    <property type="molecule type" value="Genomic_DNA"/>
</dbReference>
<dbReference type="PANTHER" id="PTHR23509:SF10">
    <property type="entry name" value="LD21067P"/>
    <property type="match status" value="1"/>
</dbReference>
<dbReference type="SUPFAM" id="SSF53474">
    <property type="entry name" value="alpha/beta-Hydrolases"/>
    <property type="match status" value="1"/>
</dbReference>
<name>A0A8H3ESN4_9LECA</name>
<dbReference type="InterPro" id="IPR004177">
    <property type="entry name" value="DDHD_dom"/>
</dbReference>
<evidence type="ECO:0000313" key="4">
    <source>
        <dbReference type="Proteomes" id="UP000664169"/>
    </source>
</evidence>
<dbReference type="InterPro" id="IPR058055">
    <property type="entry name" value="PA-PLA1"/>
</dbReference>
<dbReference type="InterPro" id="IPR057826">
    <property type="entry name" value="WWE_C20G8.02"/>
</dbReference>
<feature type="region of interest" description="Disordered" evidence="1">
    <location>
        <begin position="168"/>
        <end position="206"/>
    </location>
</feature>
<feature type="region of interest" description="Disordered" evidence="1">
    <location>
        <begin position="667"/>
        <end position="686"/>
    </location>
</feature>
<dbReference type="GO" id="GO:0004620">
    <property type="term" value="F:phospholipase activity"/>
    <property type="evidence" value="ECO:0007669"/>
    <property type="project" value="TreeGrafter"/>
</dbReference>
<feature type="compositionally biased region" description="Basic and acidic residues" evidence="1">
    <location>
        <begin position="805"/>
        <end position="819"/>
    </location>
</feature>
<organism evidence="3 4">
    <name type="scientific">Gomphillus americanus</name>
    <dbReference type="NCBI Taxonomy" id="1940652"/>
    <lineage>
        <taxon>Eukaryota</taxon>
        <taxon>Fungi</taxon>
        <taxon>Dikarya</taxon>
        <taxon>Ascomycota</taxon>
        <taxon>Pezizomycotina</taxon>
        <taxon>Lecanoromycetes</taxon>
        <taxon>OSLEUM clade</taxon>
        <taxon>Ostropomycetidae</taxon>
        <taxon>Ostropales</taxon>
        <taxon>Graphidaceae</taxon>
        <taxon>Gomphilloideae</taxon>
        <taxon>Gomphillus</taxon>
    </lineage>
</organism>
<evidence type="ECO:0000259" key="2">
    <source>
        <dbReference type="PROSITE" id="PS51043"/>
    </source>
</evidence>